<reference evidence="1" key="1">
    <citation type="submission" date="2020-05" db="EMBL/GenBank/DDBJ databases">
        <title>Large-scale comparative analyses of tick genomes elucidate their genetic diversity and vector capacities.</title>
        <authorList>
            <person name="Jia N."/>
            <person name="Wang J."/>
            <person name="Shi W."/>
            <person name="Du L."/>
            <person name="Sun Y."/>
            <person name="Zhan W."/>
            <person name="Jiang J."/>
            <person name="Wang Q."/>
            <person name="Zhang B."/>
            <person name="Ji P."/>
            <person name="Sakyi L.B."/>
            <person name="Cui X."/>
            <person name="Yuan T."/>
            <person name="Jiang B."/>
            <person name="Yang W."/>
            <person name="Lam T.T.-Y."/>
            <person name="Chang Q."/>
            <person name="Ding S."/>
            <person name="Wang X."/>
            <person name="Zhu J."/>
            <person name="Ruan X."/>
            <person name="Zhao L."/>
            <person name="Wei J."/>
            <person name="Que T."/>
            <person name="Du C."/>
            <person name="Cheng J."/>
            <person name="Dai P."/>
            <person name="Han X."/>
            <person name="Huang E."/>
            <person name="Gao Y."/>
            <person name="Liu J."/>
            <person name="Shao H."/>
            <person name="Ye R."/>
            <person name="Li L."/>
            <person name="Wei W."/>
            <person name="Wang X."/>
            <person name="Wang C."/>
            <person name="Yang T."/>
            <person name="Huo Q."/>
            <person name="Li W."/>
            <person name="Guo W."/>
            <person name="Chen H."/>
            <person name="Zhou L."/>
            <person name="Ni X."/>
            <person name="Tian J."/>
            <person name="Zhou Y."/>
            <person name="Sheng Y."/>
            <person name="Liu T."/>
            <person name="Pan Y."/>
            <person name="Xia L."/>
            <person name="Li J."/>
            <person name="Zhao F."/>
            <person name="Cao W."/>
        </authorList>
    </citation>
    <scope>NUCLEOTIDE SEQUENCE</scope>
    <source>
        <strain evidence="1">Dsil-2018</strain>
    </source>
</reference>
<comment type="caution">
    <text evidence="1">The sequence shown here is derived from an EMBL/GenBank/DDBJ whole genome shotgun (WGS) entry which is preliminary data.</text>
</comment>
<dbReference type="Proteomes" id="UP000821865">
    <property type="component" value="Chromosome 6"/>
</dbReference>
<sequence length="181" mass="20455">MLREIMHRATTPGSKPLWEWHTLPGPAGCGKTYVLRLIMDIYNRYYNDSADASCSYNAYVVCAGTGKVAVALGGMTVNAVFKLMRYNDGGLRDSDLNMFRTTFTNVKCVIIDEISMLSADTFDRTDSRLRQIPYEYDDPFGSLDVVMCSDRLRNPYSFPANQTKRSLPLLRQSVGVRRRLG</sequence>
<accession>A0ACB8CJK2</accession>
<gene>
    <name evidence="1" type="ORF">HPB49_004968</name>
</gene>
<keyword evidence="2" id="KW-1185">Reference proteome</keyword>
<name>A0ACB8CJK2_DERSI</name>
<dbReference type="EMBL" id="CM023475">
    <property type="protein sequence ID" value="KAH7945032.1"/>
    <property type="molecule type" value="Genomic_DNA"/>
</dbReference>
<evidence type="ECO:0000313" key="1">
    <source>
        <dbReference type="EMBL" id="KAH7945032.1"/>
    </source>
</evidence>
<proteinExistence type="predicted"/>
<evidence type="ECO:0000313" key="2">
    <source>
        <dbReference type="Proteomes" id="UP000821865"/>
    </source>
</evidence>
<protein>
    <submittedName>
        <fullName evidence="1">Uncharacterized protein</fullName>
    </submittedName>
</protein>
<organism evidence="1 2">
    <name type="scientific">Dermacentor silvarum</name>
    <name type="common">Tick</name>
    <dbReference type="NCBI Taxonomy" id="543639"/>
    <lineage>
        <taxon>Eukaryota</taxon>
        <taxon>Metazoa</taxon>
        <taxon>Ecdysozoa</taxon>
        <taxon>Arthropoda</taxon>
        <taxon>Chelicerata</taxon>
        <taxon>Arachnida</taxon>
        <taxon>Acari</taxon>
        <taxon>Parasitiformes</taxon>
        <taxon>Ixodida</taxon>
        <taxon>Ixodoidea</taxon>
        <taxon>Ixodidae</taxon>
        <taxon>Rhipicephalinae</taxon>
        <taxon>Dermacentor</taxon>
    </lineage>
</organism>